<evidence type="ECO:0000256" key="11">
    <source>
        <dbReference type="ARBA" id="ARBA00023136"/>
    </source>
</evidence>
<dbReference type="KEGG" id="pic:PICST_34303"/>
<comment type="pathway">
    <text evidence="2">Lipid metabolism; sphingolipid metabolism.</text>
</comment>
<dbReference type="Gene3D" id="3.90.550.10">
    <property type="entry name" value="Spore Coat Polysaccharide Biosynthesis Protein SpsA, Chain A"/>
    <property type="match status" value="1"/>
</dbReference>
<dbReference type="GeneID" id="4851286"/>
<keyword evidence="8 17" id="KW-0808">Transferase</keyword>
<feature type="region of interest" description="Disordered" evidence="15">
    <location>
        <begin position="218"/>
        <end position="239"/>
    </location>
</feature>
<dbReference type="InParanoid" id="A3GG87"/>
<keyword evidence="7" id="KW-0328">Glycosyltransferase</keyword>
<comment type="subcellular location">
    <subcellularLocation>
        <location evidence="1">Membrane</location>
        <topology evidence="1">Multi-pass membrane protein</topology>
    </subcellularLocation>
</comment>
<feature type="transmembrane region" description="Helical" evidence="16">
    <location>
        <begin position="423"/>
        <end position="440"/>
    </location>
</feature>
<dbReference type="Pfam" id="PF13506">
    <property type="entry name" value="Glyco_transf_21"/>
    <property type="match status" value="1"/>
</dbReference>
<evidence type="ECO:0000256" key="13">
    <source>
        <dbReference type="ARBA" id="ARBA00031543"/>
    </source>
</evidence>
<evidence type="ECO:0000256" key="3">
    <source>
        <dbReference type="ARBA" id="ARBA00004991"/>
    </source>
</evidence>
<evidence type="ECO:0000256" key="10">
    <source>
        <dbReference type="ARBA" id="ARBA00022989"/>
    </source>
</evidence>
<dbReference type="RefSeq" id="XP_001387916.2">
    <property type="nucleotide sequence ID" value="XM_001387879.1"/>
</dbReference>
<dbReference type="SUPFAM" id="SSF53448">
    <property type="entry name" value="Nucleotide-diphospho-sugar transferases"/>
    <property type="match status" value="1"/>
</dbReference>
<sequence length="520" mass="59762">MPWTYIDVLSYSRIASSVFCLIWYFAMVAAGYIGFVEIMWKFKSRPKLDKDDSRKEYEGVTILRPIKGIDPELLSCLESSFCQDYPHNKLQILFCVDDPSDASIPLIKKLISKYPTIDSEILISTNFNTQTNRSDDHYGPNPKVNNLAKGFVSSKYDILWVMDSNVWAASNLLKNSVKTLNENLNNGRKQADDAKRTVKLVHHVPLALSINPSNNKDDNEYVLTPIQSDDDDSEALLSSGSSRKTRKRFLKKFGAKLDEMFLHTSHSKFYVSLNNLELGPCVNGKSNMYRKSDLDRAVSLIPKFQNTSPFFHTPSVVRDAQYYSSLGPGHSIKFFSRYIGEDNMIGIALWENINGKTGLTGDVVIQPLSGVDNDVSDYIKRRVRWQRVRKYMVLMATLIEPTTESLVCGIFGIYAISTLFLNQWFSGWLFLLHLTIWMLIDYVQYYTLIKHVVTPVNLDYLPSWLENIPPVNRSFLSWLYIWILRELLALPIWIIAMMGHEIDWRGKPFKIKHDLTAEEL</sequence>
<evidence type="ECO:0000313" key="18">
    <source>
        <dbReference type="Proteomes" id="UP000002258"/>
    </source>
</evidence>
<dbReference type="STRING" id="322104.A3GG87"/>
<protein>
    <recommendedName>
        <fullName evidence="6">Ceramide glucosyltransferase</fullName>
        <ecNumber evidence="5">2.4.1.80</ecNumber>
    </recommendedName>
    <alternativeName>
        <fullName evidence="13">Glucosylceramide synthase</fullName>
    </alternativeName>
    <alternativeName>
        <fullName evidence="14">UDP-glucose ceramide glucosyltransferase</fullName>
    </alternativeName>
    <alternativeName>
        <fullName evidence="12">UDP-glucose:N-acylsphingosine D-glucosyltransferase</fullName>
    </alternativeName>
</protein>
<dbReference type="EMBL" id="AAVQ01000001">
    <property type="protein sequence ID" value="EAZ63893.2"/>
    <property type="molecule type" value="Genomic_DNA"/>
</dbReference>
<reference evidence="17 18" key="1">
    <citation type="journal article" date="2007" name="Nat. Biotechnol.">
        <title>Genome sequence of the lignocellulose-bioconverting and xylose-fermenting yeast Pichia stipitis.</title>
        <authorList>
            <person name="Jeffries T.W."/>
            <person name="Grigoriev I.V."/>
            <person name="Grimwood J."/>
            <person name="Laplaza J.M."/>
            <person name="Aerts A."/>
            <person name="Salamov A."/>
            <person name="Schmutz J."/>
            <person name="Lindquist E."/>
            <person name="Dehal P."/>
            <person name="Shapiro H."/>
            <person name="Jin Y.S."/>
            <person name="Passoth V."/>
            <person name="Richardson P.M."/>
        </authorList>
    </citation>
    <scope>NUCLEOTIDE SEQUENCE [LARGE SCALE GENOMIC DNA]</scope>
    <source>
        <strain evidence="18">ATCC 58785 / CBS 6054 / NBRC 10063 / NRRL Y-11545</strain>
    </source>
</reference>
<evidence type="ECO:0000256" key="2">
    <source>
        <dbReference type="ARBA" id="ARBA00004760"/>
    </source>
</evidence>
<dbReference type="AlphaFoldDB" id="A3GG87"/>
<dbReference type="OMA" id="IVWIIDC"/>
<keyword evidence="18" id="KW-1185">Reference proteome</keyword>
<evidence type="ECO:0000256" key="4">
    <source>
        <dbReference type="ARBA" id="ARBA00006739"/>
    </source>
</evidence>
<keyword evidence="10 16" id="KW-1133">Transmembrane helix</keyword>
<evidence type="ECO:0000256" key="16">
    <source>
        <dbReference type="SAM" id="Phobius"/>
    </source>
</evidence>
<dbReference type="HOGENOM" id="CLU_030898_1_0_1"/>
<evidence type="ECO:0000256" key="9">
    <source>
        <dbReference type="ARBA" id="ARBA00022692"/>
    </source>
</evidence>
<evidence type="ECO:0000256" key="14">
    <source>
        <dbReference type="ARBA" id="ARBA00032575"/>
    </source>
</evidence>
<evidence type="ECO:0000256" key="15">
    <source>
        <dbReference type="SAM" id="MobiDB-lite"/>
    </source>
</evidence>
<comment type="pathway">
    <text evidence="3">Sphingolipid metabolism.</text>
</comment>
<dbReference type="eggNOG" id="KOG2547">
    <property type="taxonomic scope" value="Eukaryota"/>
</dbReference>
<evidence type="ECO:0000256" key="8">
    <source>
        <dbReference type="ARBA" id="ARBA00022679"/>
    </source>
</evidence>
<evidence type="ECO:0000256" key="1">
    <source>
        <dbReference type="ARBA" id="ARBA00004141"/>
    </source>
</evidence>
<name>A3GG87_PICST</name>
<comment type="similarity">
    <text evidence="4">Belongs to the glycosyltransferase 2 family.</text>
</comment>
<feature type="transmembrane region" description="Helical" evidence="16">
    <location>
        <begin position="14"/>
        <end position="40"/>
    </location>
</feature>
<dbReference type="UniPathway" id="UPA00222"/>
<gene>
    <name evidence="17" type="primary">CGT1</name>
    <name evidence="17" type="ORF">PICST_34303</name>
</gene>
<dbReference type="GO" id="GO:0008120">
    <property type="term" value="F:ceramide glucosyltransferase activity"/>
    <property type="evidence" value="ECO:0007669"/>
    <property type="project" value="UniProtKB-EC"/>
</dbReference>
<dbReference type="OrthoDB" id="1483400at2759"/>
<dbReference type="EC" id="2.4.1.80" evidence="5"/>
<dbReference type="InterPro" id="IPR029044">
    <property type="entry name" value="Nucleotide-diphossugar_trans"/>
</dbReference>
<feature type="transmembrane region" description="Helical" evidence="16">
    <location>
        <begin position="475"/>
        <end position="496"/>
    </location>
</feature>
<evidence type="ECO:0000256" key="12">
    <source>
        <dbReference type="ARBA" id="ARBA00031017"/>
    </source>
</evidence>
<comment type="caution">
    <text evidence="17">The sequence shown here is derived from an EMBL/GenBank/DDBJ whole genome shotgun (WGS) entry which is preliminary data.</text>
</comment>
<dbReference type="PANTHER" id="PTHR12726">
    <property type="entry name" value="CERAMIDE GLUCOSYLTRANSFERASE"/>
    <property type="match status" value="1"/>
</dbReference>
<keyword evidence="9 16" id="KW-0812">Transmembrane</keyword>
<organism evidence="17 18">
    <name type="scientific">Scheffersomyces stipitis (strain ATCC 58785 / CBS 6054 / NBRC 10063 / NRRL Y-11545)</name>
    <name type="common">Yeast</name>
    <name type="synonym">Pichia stipitis</name>
    <dbReference type="NCBI Taxonomy" id="322104"/>
    <lineage>
        <taxon>Eukaryota</taxon>
        <taxon>Fungi</taxon>
        <taxon>Dikarya</taxon>
        <taxon>Ascomycota</taxon>
        <taxon>Saccharomycotina</taxon>
        <taxon>Pichiomycetes</taxon>
        <taxon>Debaryomycetaceae</taxon>
        <taxon>Scheffersomyces</taxon>
    </lineage>
</organism>
<evidence type="ECO:0000313" key="17">
    <source>
        <dbReference type="EMBL" id="EAZ63893.2"/>
    </source>
</evidence>
<evidence type="ECO:0000256" key="5">
    <source>
        <dbReference type="ARBA" id="ARBA00012699"/>
    </source>
</evidence>
<dbReference type="PANTHER" id="PTHR12726:SF0">
    <property type="entry name" value="CERAMIDE GLUCOSYLTRANSFERASE"/>
    <property type="match status" value="1"/>
</dbReference>
<dbReference type="InterPro" id="IPR025993">
    <property type="entry name" value="Ceramide_glucosylTrfase"/>
</dbReference>
<proteinExistence type="inferred from homology"/>
<keyword evidence="11 16" id="KW-0472">Membrane</keyword>
<evidence type="ECO:0000256" key="6">
    <source>
        <dbReference type="ARBA" id="ARBA00019988"/>
    </source>
</evidence>
<feature type="transmembrane region" description="Helical" evidence="16">
    <location>
        <begin position="391"/>
        <end position="417"/>
    </location>
</feature>
<dbReference type="Proteomes" id="UP000002258">
    <property type="component" value="Chromosome 1"/>
</dbReference>
<dbReference type="GO" id="GO:0006679">
    <property type="term" value="P:glucosylceramide biosynthetic process"/>
    <property type="evidence" value="ECO:0007669"/>
    <property type="project" value="TreeGrafter"/>
</dbReference>
<evidence type="ECO:0000256" key="7">
    <source>
        <dbReference type="ARBA" id="ARBA00022676"/>
    </source>
</evidence>
<dbReference type="GO" id="GO:0016020">
    <property type="term" value="C:membrane"/>
    <property type="evidence" value="ECO:0007669"/>
    <property type="project" value="UniProtKB-SubCell"/>
</dbReference>
<accession>A3GG87</accession>